<sequence length="972" mass="114102">MAGNLEITNQIKFHLAQLSSNNEHHKFEDICRHLTRSRICSNILPATGPVTSGGDQGRDFESFSTYIKETSLKDSSFFKLKSDKKIVGACTTQKGGIPTKIKNDIKKIVSQGDNVEIVYFFTTEAIPISKTHELQKFIREDYSLELEVLDINAISELLAEKDIFWIANEFLNIPSELYPKINDDEYNNIFNKWKESDPFNYADFVEIKNTLRNSYFNEEYKQDINFWMDKIKYFFENDFPQKLKNQAIYEYIIANLRGKDTLMGLSSLINEYFNDLEEVDNYNELEDRVVLLQYCAEAEHRNIIEIDKNILNNWHGKLISIVEKDIESSNFGAKRLSLLELRGYQHLNPFLNDIDVTVEIVMKSWIELIENVENVPLFPIETFSDRINFFAPIIENHSQYDYLIERTDILVGEKVGGFQVAENNRDRAMRFYERRNIVKAINSLHNTKMKWFSDETLYGSLLTTRLISHWYAELGLYHAAKYYAMITVFIALNSNKDSVKKFIHNGLFLLANHDYAIGYWYGFLDEFLLSIEYYNMFSDGTDQDNDLVDRSYYHLSILIWFVKNFSNKEIKEYVSEMEDKYPINEMTDLILQEIESNFSDNLDDIWPNLEKSIMGMPFSDCGISRNIVFKTFGIKWNINWKNDYNLNILSEQFISSLQIFLIDILKQDLCLIETNVEIEISSNSQSDEIIFNRKPSNKNSQWELLLPPTDKIKMSDFENKILEFLLEILQDVSLLNQKGLNEMIKITFNKGLATKLIFGGSYYKIYNSLFPESDLNKEVIFSKLPYSNKKFNSSFEHEELKWPDGIGPTYTKKISEEAIKNRYNRAKKGIEFTIKRLTKNPKFTRKVLGELRKMGWKDWHILLIINNIALNYRANELVKKDPAPLGTDPGFWYDLKLEIVRSENEKESSKQISLSEFTLDKFIFHMNFVMITSLQVFDLECRQPTPNIEAIDKFLKNRYNFWNDDIEHIPLF</sequence>
<comment type="caution">
    <text evidence="1">The sequence shown here is derived from an EMBL/GenBank/DDBJ whole genome shotgun (WGS) entry which is preliminary data.</text>
</comment>
<dbReference type="Proteomes" id="UP000191661">
    <property type="component" value="Unassembled WGS sequence"/>
</dbReference>
<evidence type="ECO:0000313" key="1">
    <source>
        <dbReference type="EMBL" id="OQD59809.1"/>
    </source>
</evidence>
<reference evidence="1 2" key="1">
    <citation type="submission" date="2014-12" db="EMBL/GenBank/DDBJ databases">
        <title>Genome sequence of Methanobrevibacter arboriphilicus DH1, DSM1125.</title>
        <authorList>
            <person name="Poehlein A."/>
            <person name="Thauer R.K."/>
            <person name="Seedorf H."/>
            <person name="Daniel R."/>
        </authorList>
    </citation>
    <scope>NUCLEOTIDE SEQUENCE [LARGE SCALE GENOMIC DNA]</scope>
    <source>
        <strain evidence="1 2">DH1</strain>
    </source>
</reference>
<dbReference type="RefSeq" id="WP_080459430.1">
    <property type="nucleotide sequence ID" value="NZ_JXMW01000001.1"/>
</dbReference>
<accession>A0A1V6N570</accession>
<gene>
    <name evidence="1" type="ORF">MBBAR_1c02160</name>
</gene>
<evidence type="ECO:0000313" key="2">
    <source>
        <dbReference type="Proteomes" id="UP000191661"/>
    </source>
</evidence>
<dbReference type="EMBL" id="JXMW01000001">
    <property type="protein sequence ID" value="OQD59809.1"/>
    <property type="molecule type" value="Genomic_DNA"/>
</dbReference>
<name>A0A1V6N570_METAZ</name>
<dbReference type="OrthoDB" id="359440at2157"/>
<dbReference type="AlphaFoldDB" id="A0A1V6N570"/>
<protein>
    <submittedName>
        <fullName evidence="1">Uncharacterized protein</fullName>
    </submittedName>
</protein>
<organism evidence="1 2">
    <name type="scientific">Methanobrevibacter arboriphilus JCM 13429 = DSM 1125</name>
    <dbReference type="NCBI Taxonomy" id="1300164"/>
    <lineage>
        <taxon>Archaea</taxon>
        <taxon>Methanobacteriati</taxon>
        <taxon>Methanobacteriota</taxon>
        <taxon>Methanomada group</taxon>
        <taxon>Methanobacteria</taxon>
        <taxon>Methanobacteriales</taxon>
        <taxon>Methanobacteriaceae</taxon>
        <taxon>Methanobrevibacter</taxon>
    </lineage>
</organism>
<proteinExistence type="predicted"/>
<keyword evidence="2" id="KW-1185">Reference proteome</keyword>